<dbReference type="PROSITE" id="PS00417">
    <property type="entry name" value="SYNAPTOBREVIN"/>
    <property type="match status" value="1"/>
</dbReference>
<dbReference type="SUPFAM" id="SSF58038">
    <property type="entry name" value="SNARE fusion complex"/>
    <property type="match status" value="1"/>
</dbReference>
<dbReference type="AlphaFoldDB" id="A0A4Z2D6H2"/>
<reference evidence="5 6" key="1">
    <citation type="submission" date="2019-03" db="EMBL/GenBank/DDBJ databases">
        <title>An improved genome assembly of the fluke Schistosoma japonicum.</title>
        <authorList>
            <person name="Hu W."/>
            <person name="Luo F."/>
            <person name="Yin M."/>
            <person name="Mo X."/>
            <person name="Sun C."/>
            <person name="Wu Q."/>
            <person name="Zhu B."/>
            <person name="Xiang M."/>
            <person name="Wang J."/>
            <person name="Wang Y."/>
            <person name="Zhang T."/>
            <person name="Xu B."/>
            <person name="Zheng H."/>
            <person name="Feng Z."/>
        </authorList>
    </citation>
    <scope>NUCLEOTIDE SEQUENCE [LARGE SCALE GENOMIC DNA]</scope>
    <source>
        <strain evidence="5">HuSjv2</strain>
        <tissue evidence="5">Worms</tissue>
    </source>
</reference>
<dbReference type="Pfam" id="PF00957">
    <property type="entry name" value="Synaptobrevin"/>
    <property type="match status" value="1"/>
</dbReference>
<feature type="compositionally biased region" description="Low complexity" evidence="2">
    <location>
        <begin position="171"/>
        <end position="189"/>
    </location>
</feature>
<dbReference type="GO" id="GO:0016020">
    <property type="term" value="C:membrane"/>
    <property type="evidence" value="ECO:0007669"/>
    <property type="project" value="InterPro"/>
</dbReference>
<keyword evidence="3" id="KW-0472">Membrane</keyword>
<keyword evidence="6" id="KW-1185">Reference proteome</keyword>
<keyword evidence="3" id="KW-1133">Transmembrane helix</keyword>
<dbReference type="InterPro" id="IPR016444">
    <property type="entry name" value="Synaptobrevin/VAMP"/>
</dbReference>
<gene>
    <name evidence="5" type="ORF">EWB00_004121</name>
</gene>
<feature type="transmembrane region" description="Helical" evidence="3">
    <location>
        <begin position="76"/>
        <end position="96"/>
    </location>
</feature>
<keyword evidence="1" id="KW-0175">Coiled coil</keyword>
<dbReference type="InterPro" id="IPR042855">
    <property type="entry name" value="V_SNARE_CC"/>
</dbReference>
<name>A0A4Z2D6H2_SCHJA</name>
<evidence type="ECO:0000256" key="2">
    <source>
        <dbReference type="SAM" id="MobiDB-lite"/>
    </source>
</evidence>
<evidence type="ECO:0000259" key="4">
    <source>
        <dbReference type="PROSITE" id="PS50892"/>
    </source>
</evidence>
<comment type="caution">
    <text evidence="5">The sequence shown here is derived from an EMBL/GenBank/DDBJ whole genome shotgun (WGS) entry which is preliminary data.</text>
</comment>
<dbReference type="PRINTS" id="PR00219">
    <property type="entry name" value="SYNAPTOBREVN"/>
</dbReference>
<protein>
    <submittedName>
        <fullName evidence="5">Synaptobrevin-like protein</fullName>
    </submittedName>
</protein>
<evidence type="ECO:0000313" key="6">
    <source>
        <dbReference type="Proteomes" id="UP000311919"/>
    </source>
</evidence>
<proteinExistence type="predicted"/>
<feature type="domain" description="V-SNARE coiled-coil homology" evidence="4">
    <location>
        <begin position="12"/>
        <end position="72"/>
    </location>
</feature>
<dbReference type="InterPro" id="IPR001388">
    <property type="entry name" value="Synaptobrevin-like"/>
</dbReference>
<dbReference type="Proteomes" id="UP000311919">
    <property type="component" value="Unassembled WGS sequence"/>
</dbReference>
<dbReference type="PROSITE" id="PS50892">
    <property type="entry name" value="V_SNARE"/>
    <property type="match status" value="1"/>
</dbReference>
<sequence>MTDKVPIKTNKRLQQTQAQVNEVVDIMRVNVDKVLERDKNLSELDGRADALQAGASQFEASAGKLKRKLWWKNCKMLTVLGVLVVILIIVLIIWVVSEQKNKAEHDETSSHSRLMSNSSHSLPEPVMIVENSGRGKPALPYPIMQLTEPGDEAPFFDSSRINSNRSEKLHSPSSLSSQSSSAFSSFPQSQHHFKNNDTFLF</sequence>
<evidence type="ECO:0000256" key="3">
    <source>
        <dbReference type="SAM" id="Phobius"/>
    </source>
</evidence>
<dbReference type="EMBL" id="SKCS01000272">
    <property type="protein sequence ID" value="TNN12045.1"/>
    <property type="molecule type" value="Genomic_DNA"/>
</dbReference>
<feature type="region of interest" description="Disordered" evidence="2">
    <location>
        <begin position="164"/>
        <end position="189"/>
    </location>
</feature>
<organism evidence="5 6">
    <name type="scientific">Schistosoma japonicum</name>
    <name type="common">Blood fluke</name>
    <dbReference type="NCBI Taxonomy" id="6182"/>
    <lineage>
        <taxon>Eukaryota</taxon>
        <taxon>Metazoa</taxon>
        <taxon>Spiralia</taxon>
        <taxon>Lophotrochozoa</taxon>
        <taxon>Platyhelminthes</taxon>
        <taxon>Trematoda</taxon>
        <taxon>Digenea</taxon>
        <taxon>Strigeidida</taxon>
        <taxon>Schistosomatoidea</taxon>
        <taxon>Schistosomatidae</taxon>
        <taxon>Schistosoma</taxon>
    </lineage>
</organism>
<dbReference type="CDD" id="cd15870">
    <property type="entry name" value="R-SNARE_VAMP2"/>
    <property type="match status" value="1"/>
</dbReference>
<dbReference type="Gene3D" id="1.20.5.110">
    <property type="match status" value="1"/>
</dbReference>
<dbReference type="OrthoDB" id="10042941at2759"/>
<dbReference type="PANTHER" id="PTHR45701">
    <property type="entry name" value="SYNAPTOBREVIN FAMILY MEMBER"/>
    <property type="match status" value="1"/>
</dbReference>
<keyword evidence="3" id="KW-0812">Transmembrane</keyword>
<dbReference type="EMBL" id="SKCS01000272">
    <property type="protein sequence ID" value="TNN12046.1"/>
    <property type="molecule type" value="Genomic_DNA"/>
</dbReference>
<evidence type="ECO:0000313" key="5">
    <source>
        <dbReference type="EMBL" id="TNN12046.1"/>
    </source>
</evidence>
<dbReference type="GO" id="GO:0016192">
    <property type="term" value="P:vesicle-mediated transport"/>
    <property type="evidence" value="ECO:0007669"/>
    <property type="project" value="InterPro"/>
</dbReference>
<dbReference type="STRING" id="6182.A0A4Z2D6H2"/>
<evidence type="ECO:0000256" key="1">
    <source>
        <dbReference type="PROSITE-ProRule" id="PRU00290"/>
    </source>
</evidence>
<accession>A0A4Z2D6H2</accession>